<keyword evidence="3" id="KW-0732">Signal</keyword>
<protein>
    <submittedName>
        <fullName evidence="4">RND transporter</fullName>
    </submittedName>
</protein>
<accession>A0A2S0VSU1</accession>
<dbReference type="Gene3D" id="1.20.1600.10">
    <property type="entry name" value="Outer membrane efflux proteins (OEP)"/>
    <property type="match status" value="1"/>
</dbReference>
<comment type="similarity">
    <text evidence="1">Belongs to the outer membrane factor (OMF) (TC 1.B.17) family.</text>
</comment>
<organism evidence="4 5">
    <name type="scientific">Saccharobesus litoralis</name>
    <dbReference type="NCBI Taxonomy" id="2172099"/>
    <lineage>
        <taxon>Bacteria</taxon>
        <taxon>Pseudomonadati</taxon>
        <taxon>Pseudomonadota</taxon>
        <taxon>Gammaproteobacteria</taxon>
        <taxon>Alteromonadales</taxon>
        <taxon>Alteromonadaceae</taxon>
        <taxon>Saccharobesus</taxon>
    </lineage>
</organism>
<dbReference type="SUPFAM" id="SSF56954">
    <property type="entry name" value="Outer membrane efflux proteins (OEP)"/>
    <property type="match status" value="1"/>
</dbReference>
<dbReference type="Pfam" id="PF02321">
    <property type="entry name" value="OEP"/>
    <property type="match status" value="2"/>
</dbReference>
<dbReference type="InterPro" id="IPR010131">
    <property type="entry name" value="MdtP/NodT-like"/>
</dbReference>
<evidence type="ECO:0000256" key="2">
    <source>
        <dbReference type="SAM" id="Coils"/>
    </source>
</evidence>
<gene>
    <name evidence="4" type="ORF">C2869_12890</name>
</gene>
<evidence type="ECO:0000313" key="5">
    <source>
        <dbReference type="Proteomes" id="UP000244441"/>
    </source>
</evidence>
<evidence type="ECO:0000256" key="3">
    <source>
        <dbReference type="SAM" id="SignalP"/>
    </source>
</evidence>
<feature type="coiled-coil region" evidence="2">
    <location>
        <begin position="333"/>
        <end position="392"/>
    </location>
</feature>
<reference evidence="4 5" key="1">
    <citation type="submission" date="2018-01" db="EMBL/GenBank/DDBJ databases">
        <title>Genome sequence of a Cantenovulum-like bacteria.</title>
        <authorList>
            <person name="Tan W.R."/>
            <person name="Lau N.-S."/>
            <person name="Go F."/>
            <person name="Amirul A.-A.A."/>
        </authorList>
    </citation>
    <scope>NUCLEOTIDE SEQUENCE [LARGE SCALE GENOMIC DNA]</scope>
    <source>
        <strain evidence="4 5">CCB-QB4</strain>
    </source>
</reference>
<keyword evidence="2" id="KW-0175">Coiled coil</keyword>
<name>A0A2S0VSU1_9ALTE</name>
<dbReference type="GO" id="GO:0015562">
    <property type="term" value="F:efflux transmembrane transporter activity"/>
    <property type="evidence" value="ECO:0007669"/>
    <property type="project" value="InterPro"/>
</dbReference>
<dbReference type="OrthoDB" id="9770517at2"/>
<feature type="signal peptide" evidence="3">
    <location>
        <begin position="1"/>
        <end position="21"/>
    </location>
</feature>
<dbReference type="PANTHER" id="PTHR30203">
    <property type="entry name" value="OUTER MEMBRANE CATION EFFLUX PROTEIN"/>
    <property type="match status" value="1"/>
</dbReference>
<sequence>MNLRTSSLVAVLTASALTACSQTPLIAPDSQVRLAQANWQSLVNTSQPQQKSLLLADIVDEPLLQQIQRALQHNPAINKQALTVESAKQDLVVANAAIWPSLDATFSEQRGKTNQQKSSSLGITANYEIDIWQRLSDAERQANLSLLAKQNNLQQAIDSLASQVINAWFKVSEADALLALYKKRVANAEQNLQTIEFGYQRGINSALDVYLARNELHSERSRLASQQQTKQSNVRQLQLLQGLYPSGEWNAPIAPLPKVSGLPTLPLPSDMVKSNPNLKASWHNLLAADANLAVTHKNRFPSLSLRANLDHSFISANTGWSFLARITQPLFDAGRLKSQAVKARLAVQQAEQQYLSDLLATFNQIENSLTQAETLQTRLKNTLAARDNAERAATLSFEQYQKGLVSFTTVLDSQRREFDAQSSAIQLQYQLIENMNQVFLSLGGDYRQALNITVKPQMINPDTLSATGTES</sequence>
<dbReference type="KEGG" id="cate:C2869_12890"/>
<dbReference type="RefSeq" id="WP_108603328.1">
    <property type="nucleotide sequence ID" value="NZ_CP026604.1"/>
</dbReference>
<dbReference type="Proteomes" id="UP000244441">
    <property type="component" value="Chromosome"/>
</dbReference>
<dbReference type="AlphaFoldDB" id="A0A2S0VSU1"/>
<evidence type="ECO:0000256" key="1">
    <source>
        <dbReference type="ARBA" id="ARBA00007613"/>
    </source>
</evidence>
<proteinExistence type="inferred from homology"/>
<feature type="chain" id="PRO_5015409719" evidence="3">
    <location>
        <begin position="22"/>
        <end position="471"/>
    </location>
</feature>
<dbReference type="PROSITE" id="PS51257">
    <property type="entry name" value="PROKAR_LIPOPROTEIN"/>
    <property type="match status" value="1"/>
</dbReference>
<keyword evidence="5" id="KW-1185">Reference proteome</keyword>
<dbReference type="Gene3D" id="2.20.200.10">
    <property type="entry name" value="Outer membrane efflux proteins (OEP)"/>
    <property type="match status" value="1"/>
</dbReference>
<evidence type="ECO:0000313" key="4">
    <source>
        <dbReference type="EMBL" id="AWB67281.1"/>
    </source>
</evidence>
<dbReference type="InterPro" id="IPR003423">
    <property type="entry name" value="OMP_efflux"/>
</dbReference>
<dbReference type="EMBL" id="CP026604">
    <property type="protein sequence ID" value="AWB67281.1"/>
    <property type="molecule type" value="Genomic_DNA"/>
</dbReference>